<dbReference type="GO" id="GO:0016020">
    <property type="term" value="C:membrane"/>
    <property type="evidence" value="ECO:0007669"/>
    <property type="project" value="UniProtKB-SubCell"/>
</dbReference>
<feature type="transmembrane region" description="Helical" evidence="9">
    <location>
        <begin position="287"/>
        <end position="304"/>
    </location>
</feature>
<dbReference type="EMBL" id="KE504130">
    <property type="protein sequence ID" value="EPT03396.1"/>
    <property type="molecule type" value="Genomic_DNA"/>
</dbReference>
<dbReference type="InterPro" id="IPR044851">
    <property type="entry name" value="Wax_synthase"/>
</dbReference>
<feature type="domain" description="Wax synthase" evidence="10">
    <location>
        <begin position="218"/>
        <end position="292"/>
    </location>
</feature>
<protein>
    <recommendedName>
        <fullName evidence="10">Wax synthase domain-containing protein</fullName>
    </recommendedName>
</protein>
<comment type="pathway">
    <text evidence="2">Secondary metabolite biosynthesis.</text>
</comment>
<evidence type="ECO:0000313" key="11">
    <source>
        <dbReference type="EMBL" id="EPT03396.1"/>
    </source>
</evidence>
<dbReference type="InParanoid" id="S8FQ51"/>
<comment type="similarity">
    <text evidence="3">Belongs to the wax synthase family.</text>
</comment>
<dbReference type="InterPro" id="IPR032805">
    <property type="entry name" value="Wax_synthase_dom"/>
</dbReference>
<dbReference type="HOGENOM" id="CLU_034105_1_0_1"/>
<feature type="transmembrane region" description="Helical" evidence="9">
    <location>
        <begin position="337"/>
        <end position="358"/>
    </location>
</feature>
<evidence type="ECO:0000256" key="9">
    <source>
        <dbReference type="SAM" id="Phobius"/>
    </source>
</evidence>
<proteinExistence type="inferred from homology"/>
<comment type="subcellular location">
    <subcellularLocation>
        <location evidence="1">Membrane</location>
        <topology evidence="1">Multi-pass membrane protein</topology>
    </subcellularLocation>
</comment>
<keyword evidence="4" id="KW-0808">Transferase</keyword>
<gene>
    <name evidence="11" type="ORF">FOMPIDRAFT_87825</name>
</gene>
<evidence type="ECO:0000256" key="1">
    <source>
        <dbReference type="ARBA" id="ARBA00004141"/>
    </source>
</evidence>
<evidence type="ECO:0000256" key="2">
    <source>
        <dbReference type="ARBA" id="ARBA00005179"/>
    </source>
</evidence>
<evidence type="ECO:0000313" key="12">
    <source>
        <dbReference type="Proteomes" id="UP000015241"/>
    </source>
</evidence>
<evidence type="ECO:0000256" key="6">
    <source>
        <dbReference type="ARBA" id="ARBA00022989"/>
    </source>
</evidence>
<organism evidence="11 12">
    <name type="scientific">Fomitopsis schrenkii</name>
    <name type="common">Brown rot fungus</name>
    <dbReference type="NCBI Taxonomy" id="2126942"/>
    <lineage>
        <taxon>Eukaryota</taxon>
        <taxon>Fungi</taxon>
        <taxon>Dikarya</taxon>
        <taxon>Basidiomycota</taxon>
        <taxon>Agaricomycotina</taxon>
        <taxon>Agaricomycetes</taxon>
        <taxon>Polyporales</taxon>
        <taxon>Fomitopsis</taxon>
    </lineage>
</organism>
<evidence type="ECO:0000256" key="7">
    <source>
        <dbReference type="ARBA" id="ARBA00023136"/>
    </source>
</evidence>
<dbReference type="GO" id="GO:0008374">
    <property type="term" value="F:O-acyltransferase activity"/>
    <property type="evidence" value="ECO:0007669"/>
    <property type="project" value="InterPro"/>
</dbReference>
<keyword evidence="7 9" id="KW-0472">Membrane</keyword>
<dbReference type="GO" id="GO:0006629">
    <property type="term" value="P:lipid metabolic process"/>
    <property type="evidence" value="ECO:0007669"/>
    <property type="project" value="InterPro"/>
</dbReference>
<keyword evidence="12" id="KW-1185">Reference proteome</keyword>
<evidence type="ECO:0000259" key="10">
    <source>
        <dbReference type="Pfam" id="PF13813"/>
    </source>
</evidence>
<feature type="transmembrane region" description="Helical" evidence="9">
    <location>
        <begin position="311"/>
        <end position="331"/>
    </location>
</feature>
<feature type="transmembrane region" description="Helical" evidence="9">
    <location>
        <begin position="246"/>
        <end position="275"/>
    </location>
</feature>
<feature type="region of interest" description="Disordered" evidence="8">
    <location>
        <begin position="56"/>
        <end position="85"/>
    </location>
</feature>
<sequence>MYCTYWFKVEQPELATVEWGRTFLCIVVVGKAIDFTLAKNGRLKVGEKELPPIGGSAKPKVATGKANGVANGKTNGEANRHAHPPNPRTAIFPQWFRDASDIIFAMRGIGWDFGKGLYVPKESRSLERGPFLRTTALSLLYNYMVIDILNTFFKLVPRVGTYRGGSIFLPELAPLPRYVLSSAIHLATGFIVQYGMDICNDIATLFGVGVLGQDPAAWPPVQDRAWKATSLHDYWGKRWHQTLRQVFLVFGGRVGGFLVGPVGTVLGSFFASGMYHELGMHMSDHRVTLFFLLQGVGIILEGLWKKATGKLVGGVVGWIWTAFFVLVIGQISTDGWAINGLIGGLIVPYPLSATRQFLLPAAQFLLRHWRS</sequence>
<evidence type="ECO:0000256" key="5">
    <source>
        <dbReference type="ARBA" id="ARBA00022692"/>
    </source>
</evidence>
<keyword evidence="5 9" id="KW-0812">Transmembrane</keyword>
<dbReference type="AlphaFoldDB" id="S8FQ51"/>
<dbReference type="PANTHER" id="PTHR31595:SF57">
    <property type="entry name" value="OS04G0481900 PROTEIN"/>
    <property type="match status" value="1"/>
</dbReference>
<dbReference type="STRING" id="743788.S8FQ51"/>
<reference evidence="11 12" key="1">
    <citation type="journal article" date="2012" name="Science">
        <title>The Paleozoic origin of enzymatic lignin decomposition reconstructed from 31 fungal genomes.</title>
        <authorList>
            <person name="Floudas D."/>
            <person name="Binder M."/>
            <person name="Riley R."/>
            <person name="Barry K."/>
            <person name="Blanchette R.A."/>
            <person name="Henrissat B."/>
            <person name="Martinez A.T."/>
            <person name="Otillar R."/>
            <person name="Spatafora J.W."/>
            <person name="Yadav J.S."/>
            <person name="Aerts A."/>
            <person name="Benoit I."/>
            <person name="Boyd A."/>
            <person name="Carlson A."/>
            <person name="Copeland A."/>
            <person name="Coutinho P.M."/>
            <person name="de Vries R.P."/>
            <person name="Ferreira P."/>
            <person name="Findley K."/>
            <person name="Foster B."/>
            <person name="Gaskell J."/>
            <person name="Glotzer D."/>
            <person name="Gorecki P."/>
            <person name="Heitman J."/>
            <person name="Hesse C."/>
            <person name="Hori C."/>
            <person name="Igarashi K."/>
            <person name="Jurgens J.A."/>
            <person name="Kallen N."/>
            <person name="Kersten P."/>
            <person name="Kohler A."/>
            <person name="Kuees U."/>
            <person name="Kumar T.K.A."/>
            <person name="Kuo A."/>
            <person name="LaButti K."/>
            <person name="Larrondo L.F."/>
            <person name="Lindquist E."/>
            <person name="Ling A."/>
            <person name="Lombard V."/>
            <person name="Lucas S."/>
            <person name="Lundell T."/>
            <person name="Martin R."/>
            <person name="McLaughlin D.J."/>
            <person name="Morgenstern I."/>
            <person name="Morin E."/>
            <person name="Murat C."/>
            <person name="Nagy L.G."/>
            <person name="Nolan M."/>
            <person name="Ohm R.A."/>
            <person name="Patyshakuliyeva A."/>
            <person name="Rokas A."/>
            <person name="Ruiz-Duenas F.J."/>
            <person name="Sabat G."/>
            <person name="Salamov A."/>
            <person name="Samejima M."/>
            <person name="Schmutz J."/>
            <person name="Slot J.C."/>
            <person name="St John F."/>
            <person name="Stenlid J."/>
            <person name="Sun H."/>
            <person name="Sun S."/>
            <person name="Syed K."/>
            <person name="Tsang A."/>
            <person name="Wiebenga A."/>
            <person name="Young D."/>
            <person name="Pisabarro A."/>
            <person name="Eastwood D.C."/>
            <person name="Martin F."/>
            <person name="Cullen D."/>
            <person name="Grigoriev I.V."/>
            <person name="Hibbett D.S."/>
        </authorList>
    </citation>
    <scope>NUCLEOTIDE SEQUENCE</scope>
    <source>
        <strain evidence="12">FP-58527</strain>
    </source>
</reference>
<dbReference type="OrthoDB" id="1077582at2759"/>
<name>S8FQ51_FOMSC</name>
<dbReference type="Proteomes" id="UP000015241">
    <property type="component" value="Unassembled WGS sequence"/>
</dbReference>
<accession>S8FQ51</accession>
<keyword evidence="6 9" id="KW-1133">Transmembrane helix</keyword>
<dbReference type="PANTHER" id="PTHR31595">
    <property type="entry name" value="LONG-CHAIN-ALCOHOL O-FATTY-ACYLTRANSFERASE 3-RELATED"/>
    <property type="match status" value="1"/>
</dbReference>
<dbReference type="Pfam" id="PF13813">
    <property type="entry name" value="MBOAT_2"/>
    <property type="match status" value="1"/>
</dbReference>
<dbReference type="eggNOG" id="ENOG502SHW9">
    <property type="taxonomic scope" value="Eukaryota"/>
</dbReference>
<evidence type="ECO:0000256" key="8">
    <source>
        <dbReference type="SAM" id="MobiDB-lite"/>
    </source>
</evidence>
<evidence type="ECO:0000256" key="3">
    <source>
        <dbReference type="ARBA" id="ARBA00007282"/>
    </source>
</evidence>
<evidence type="ECO:0000256" key="4">
    <source>
        <dbReference type="ARBA" id="ARBA00022679"/>
    </source>
</evidence>